<dbReference type="SUPFAM" id="SSF53474">
    <property type="entry name" value="alpha/beta-Hydrolases"/>
    <property type="match status" value="1"/>
</dbReference>
<dbReference type="Pfam" id="PF07859">
    <property type="entry name" value="Abhydrolase_3"/>
    <property type="match status" value="1"/>
</dbReference>
<proteinExistence type="inferred from homology"/>
<dbReference type="InterPro" id="IPR050300">
    <property type="entry name" value="GDXG_lipolytic_enzyme"/>
</dbReference>
<dbReference type="PANTHER" id="PTHR48081">
    <property type="entry name" value="AB HYDROLASE SUPERFAMILY PROTEIN C4A8.06C"/>
    <property type="match status" value="1"/>
</dbReference>
<name>A0A0G2DU47_9PEZI</name>
<feature type="domain" description="Alpha/beta hydrolase fold-3" evidence="5">
    <location>
        <begin position="159"/>
        <end position="362"/>
    </location>
</feature>
<accession>A0A0G2DU47</accession>
<dbReference type="PANTHER" id="PTHR48081:SF8">
    <property type="entry name" value="ALPHA_BETA HYDROLASE FOLD-3 DOMAIN-CONTAINING PROTEIN-RELATED"/>
    <property type="match status" value="1"/>
</dbReference>
<comment type="caution">
    <text evidence="6">The sequence shown here is derived from an EMBL/GenBank/DDBJ whole genome shotgun (WGS) entry which is preliminary data.</text>
</comment>
<feature type="transmembrane region" description="Helical" evidence="4">
    <location>
        <begin position="23"/>
        <end position="47"/>
    </location>
</feature>
<dbReference type="Proteomes" id="UP000034182">
    <property type="component" value="Unassembled WGS sequence"/>
</dbReference>
<evidence type="ECO:0000313" key="7">
    <source>
        <dbReference type="Proteomes" id="UP000034182"/>
    </source>
</evidence>
<dbReference type="PROSITE" id="PS01174">
    <property type="entry name" value="LIPASE_GDXG_SER"/>
    <property type="match status" value="1"/>
</dbReference>
<dbReference type="InterPro" id="IPR033140">
    <property type="entry name" value="Lipase_GDXG_put_SER_AS"/>
</dbReference>
<keyword evidence="4" id="KW-0472">Membrane</keyword>
<gene>
    <name evidence="6" type="ORF">UCDDS831_g08394</name>
</gene>
<evidence type="ECO:0000256" key="4">
    <source>
        <dbReference type="SAM" id="Phobius"/>
    </source>
</evidence>
<evidence type="ECO:0000256" key="2">
    <source>
        <dbReference type="ARBA" id="ARBA00022801"/>
    </source>
</evidence>
<dbReference type="EMBL" id="LAQI01000241">
    <property type="protein sequence ID" value="KKY14179.1"/>
    <property type="molecule type" value="Genomic_DNA"/>
</dbReference>
<sequence length="417" mass="45814">MTTTTTTTTTTPSILTRQPLKTIYILAAILLEAFIRLPLSALLYLLLPSLTRPDPGWTWRQAMGVRLLRAIVHHSAVVELAVPLSLAPGAEGDRFEVMEPAAESAAYLGPLHTNDEDTTPRPARIGGTWYPERYHRASATTDDDDDNNDNNDNNGKAIVLHFHGGAFVLGDGRERDCGALARTMLSTCGAATISHVFCPQYRLASSASPFPAALQDALTAYLHLRRRLRVPARRIVLSGDSAGGNIVNGLLRYLGTYNHDAEDFPACAWLWSPWTSPALALVPGRTARSPNYRSDYVSERFGAWGCRAYYAGRLVDDDDGWITAVAADPFPSPSPVWVQTGARELLFHDNVEFFEGLRRLNEEKKKRAGGVVGQPCELEIVPHAPHDIALLGHVLGFSGEYAEALKKAEAFFQRVRK</sequence>
<keyword evidence="4" id="KW-1133">Transmembrane helix</keyword>
<reference evidence="6 7" key="1">
    <citation type="submission" date="2015-03" db="EMBL/GenBank/DDBJ databases">
        <authorList>
            <person name="Morales-Cruz A."/>
            <person name="Amrine K.C."/>
            <person name="Cantu D."/>
        </authorList>
    </citation>
    <scope>NUCLEOTIDE SEQUENCE [LARGE SCALE GENOMIC DNA]</scope>
    <source>
        <strain evidence="6">DS831</strain>
    </source>
</reference>
<evidence type="ECO:0000313" key="6">
    <source>
        <dbReference type="EMBL" id="KKY14179.1"/>
    </source>
</evidence>
<dbReference type="Gene3D" id="3.40.50.1820">
    <property type="entry name" value="alpha/beta hydrolase"/>
    <property type="match status" value="1"/>
</dbReference>
<comment type="similarity">
    <text evidence="1">Belongs to the 'GDXG' lipolytic enzyme family.</text>
</comment>
<evidence type="ECO:0000259" key="5">
    <source>
        <dbReference type="Pfam" id="PF07859"/>
    </source>
</evidence>
<keyword evidence="4" id="KW-0812">Transmembrane</keyword>
<dbReference type="GO" id="GO:0016787">
    <property type="term" value="F:hydrolase activity"/>
    <property type="evidence" value="ECO:0007669"/>
    <property type="project" value="UniProtKB-KW"/>
</dbReference>
<evidence type="ECO:0000256" key="1">
    <source>
        <dbReference type="ARBA" id="ARBA00010515"/>
    </source>
</evidence>
<dbReference type="InterPro" id="IPR029058">
    <property type="entry name" value="AB_hydrolase_fold"/>
</dbReference>
<protein>
    <submittedName>
        <fullName evidence="6">Putative alpha beta hydrolase fold-3 domain containing protein</fullName>
    </submittedName>
</protein>
<dbReference type="AlphaFoldDB" id="A0A0G2DU47"/>
<reference evidence="6 7" key="2">
    <citation type="submission" date="2015-05" db="EMBL/GenBank/DDBJ databases">
        <title>Distinctive expansion of gene families associated with plant cell wall degradation and secondary metabolism in the genomes of grapevine trunk pathogens.</title>
        <authorList>
            <person name="Lawrence D.P."/>
            <person name="Travadon R."/>
            <person name="Rolshausen P.E."/>
            <person name="Baumgartner K."/>
        </authorList>
    </citation>
    <scope>NUCLEOTIDE SEQUENCE [LARGE SCALE GENOMIC DNA]</scope>
    <source>
        <strain evidence="6">DS831</strain>
    </source>
</reference>
<dbReference type="InterPro" id="IPR013094">
    <property type="entry name" value="AB_hydrolase_3"/>
</dbReference>
<keyword evidence="2 6" id="KW-0378">Hydrolase</keyword>
<organism evidence="6 7">
    <name type="scientific">Diplodia seriata</name>
    <dbReference type="NCBI Taxonomy" id="420778"/>
    <lineage>
        <taxon>Eukaryota</taxon>
        <taxon>Fungi</taxon>
        <taxon>Dikarya</taxon>
        <taxon>Ascomycota</taxon>
        <taxon>Pezizomycotina</taxon>
        <taxon>Dothideomycetes</taxon>
        <taxon>Dothideomycetes incertae sedis</taxon>
        <taxon>Botryosphaeriales</taxon>
        <taxon>Botryosphaeriaceae</taxon>
        <taxon>Diplodia</taxon>
    </lineage>
</organism>
<evidence type="ECO:0000256" key="3">
    <source>
        <dbReference type="PROSITE-ProRule" id="PRU10038"/>
    </source>
</evidence>
<feature type="active site" evidence="3">
    <location>
        <position position="241"/>
    </location>
</feature>